<evidence type="ECO:0000313" key="1">
    <source>
        <dbReference type="EMBL" id="MBA0849609.1"/>
    </source>
</evidence>
<dbReference type="EMBL" id="JABFAF010000002">
    <property type="protein sequence ID" value="MBA0849609.1"/>
    <property type="molecule type" value="Genomic_DNA"/>
</dbReference>
<keyword evidence="2" id="KW-1185">Reference proteome</keyword>
<dbReference type="OrthoDB" id="10430288at2759"/>
<dbReference type="Proteomes" id="UP000593576">
    <property type="component" value="Unassembled WGS sequence"/>
</dbReference>
<proteinExistence type="predicted"/>
<gene>
    <name evidence="1" type="ORF">Goshw_018072</name>
</gene>
<accession>A0A7J9KTS4</accession>
<evidence type="ECO:0000313" key="2">
    <source>
        <dbReference type="Proteomes" id="UP000593576"/>
    </source>
</evidence>
<dbReference type="AlphaFoldDB" id="A0A7J9KTS4"/>
<comment type="caution">
    <text evidence="1">The sequence shown here is derived from an EMBL/GenBank/DDBJ whole genome shotgun (WGS) entry which is preliminary data.</text>
</comment>
<reference evidence="1 2" key="1">
    <citation type="journal article" date="2019" name="Genome Biol. Evol.">
        <title>Insights into the evolution of the New World diploid cottons (Gossypium, subgenus Houzingenia) based on genome sequencing.</title>
        <authorList>
            <person name="Grover C.E."/>
            <person name="Arick M.A. 2nd"/>
            <person name="Thrash A."/>
            <person name="Conover J.L."/>
            <person name="Sanders W.S."/>
            <person name="Peterson D.G."/>
            <person name="Frelichowski J.E."/>
            <person name="Scheffler J.A."/>
            <person name="Scheffler B.E."/>
            <person name="Wendel J.F."/>
        </authorList>
    </citation>
    <scope>NUCLEOTIDE SEQUENCE [LARGE SCALE GENOMIC DNA]</scope>
    <source>
        <strain evidence="1">1</strain>
        <tissue evidence="1">Leaf</tissue>
    </source>
</reference>
<name>A0A7J9KTS4_GOSSC</name>
<protein>
    <submittedName>
        <fullName evidence="1">Uncharacterized protein</fullName>
    </submittedName>
</protein>
<sequence>MIFPRALGYIDEALQICLIDWTKESHLLLVWFHSHFWKMDKVSY</sequence>
<organism evidence="1 2">
    <name type="scientific">Gossypium schwendimanii</name>
    <name type="common">Cotton</name>
    <dbReference type="NCBI Taxonomy" id="34291"/>
    <lineage>
        <taxon>Eukaryota</taxon>
        <taxon>Viridiplantae</taxon>
        <taxon>Streptophyta</taxon>
        <taxon>Embryophyta</taxon>
        <taxon>Tracheophyta</taxon>
        <taxon>Spermatophyta</taxon>
        <taxon>Magnoliopsida</taxon>
        <taxon>eudicotyledons</taxon>
        <taxon>Gunneridae</taxon>
        <taxon>Pentapetalae</taxon>
        <taxon>rosids</taxon>
        <taxon>malvids</taxon>
        <taxon>Malvales</taxon>
        <taxon>Malvaceae</taxon>
        <taxon>Malvoideae</taxon>
        <taxon>Gossypium</taxon>
    </lineage>
</organism>